<dbReference type="PRINTS" id="PR00786">
    <property type="entry name" value="NEPRILYSIN"/>
</dbReference>
<feature type="domain" description="Peptidase M13 C-terminal" evidence="1">
    <location>
        <begin position="2"/>
        <end position="183"/>
    </location>
</feature>
<reference evidence="2" key="2">
    <citation type="submission" date="2021-09" db="EMBL/GenBank/DDBJ databases">
        <authorList>
            <person name="Jia N."/>
            <person name="Wang J."/>
            <person name="Shi W."/>
            <person name="Du L."/>
            <person name="Sun Y."/>
            <person name="Zhan W."/>
            <person name="Jiang J."/>
            <person name="Wang Q."/>
            <person name="Zhang B."/>
            <person name="Ji P."/>
            <person name="Sakyi L.B."/>
            <person name="Cui X."/>
            <person name="Yuan T."/>
            <person name="Jiang B."/>
            <person name="Yang W."/>
            <person name="Lam T.T.-Y."/>
            <person name="Chang Q."/>
            <person name="Ding S."/>
            <person name="Wang X."/>
            <person name="Zhu J."/>
            <person name="Ruan X."/>
            <person name="Zhao L."/>
            <person name="Wei J."/>
            <person name="Que T."/>
            <person name="Du C."/>
            <person name="Cheng J."/>
            <person name="Dai P."/>
            <person name="Han X."/>
            <person name="Huang E."/>
            <person name="Gao Y."/>
            <person name="Liu J."/>
            <person name="Shao H."/>
            <person name="Ye R."/>
            <person name="Li L."/>
            <person name="Wei W."/>
            <person name="Wang X."/>
            <person name="Wang C."/>
            <person name="Huo Q."/>
            <person name="Li W."/>
            <person name="Guo W."/>
            <person name="Chen H."/>
            <person name="Chen S."/>
            <person name="Zhou L."/>
            <person name="Zhou L."/>
            <person name="Ni X."/>
            <person name="Tian J."/>
            <person name="Zhou Y."/>
            <person name="Sheng Y."/>
            <person name="Liu T."/>
            <person name="Pan Y."/>
            <person name="Xia L."/>
            <person name="Li J."/>
            <person name="Zhao F."/>
            <person name="Cao W."/>
        </authorList>
    </citation>
    <scope>NUCLEOTIDE SEQUENCE</scope>
    <source>
        <strain evidence="2">Rsan-2018</strain>
        <tissue evidence="2">Larvae</tissue>
    </source>
</reference>
<dbReference type="Proteomes" id="UP000821837">
    <property type="component" value="Unassembled WGS sequence"/>
</dbReference>
<dbReference type="VEuPathDB" id="VectorBase:RSAN_028154"/>
<dbReference type="InterPro" id="IPR000718">
    <property type="entry name" value="Peptidase_M13"/>
</dbReference>
<sequence>MYLPMRNHIVIPATVLRMPLFSTAAPMSFIYGGLGAVLGHEMTHAFDPVGSRWDARGRQRDWWTASSRQLYNGRLVCLRLSHGTAQADTDAENTADFAGLVSSYIAYSNLEDTQQLEGLPYDAEQLFFISSCIKWCASAGAGYSKRYAPWWERCNVPPKNMEEFADAFHCAVGSAMRPAQRCTFW</sequence>
<dbReference type="AlphaFoldDB" id="A0A9D4PY99"/>
<dbReference type="EMBL" id="JABSTV010001250">
    <property type="protein sequence ID" value="KAH7956598.1"/>
    <property type="molecule type" value="Genomic_DNA"/>
</dbReference>
<evidence type="ECO:0000259" key="1">
    <source>
        <dbReference type="Pfam" id="PF01431"/>
    </source>
</evidence>
<comment type="caution">
    <text evidence="2">The sequence shown here is derived from an EMBL/GenBank/DDBJ whole genome shotgun (WGS) entry which is preliminary data.</text>
</comment>
<dbReference type="PANTHER" id="PTHR11733:SF241">
    <property type="entry name" value="GH26575P-RELATED"/>
    <property type="match status" value="1"/>
</dbReference>
<evidence type="ECO:0000313" key="3">
    <source>
        <dbReference type="Proteomes" id="UP000821837"/>
    </source>
</evidence>
<proteinExistence type="predicted"/>
<dbReference type="OrthoDB" id="6502253at2759"/>
<keyword evidence="3" id="KW-1185">Reference proteome</keyword>
<dbReference type="GO" id="GO:0005886">
    <property type="term" value="C:plasma membrane"/>
    <property type="evidence" value="ECO:0007669"/>
    <property type="project" value="TreeGrafter"/>
</dbReference>
<accession>A0A9D4PY99</accession>
<dbReference type="Pfam" id="PF01431">
    <property type="entry name" value="Peptidase_M13"/>
    <property type="match status" value="1"/>
</dbReference>
<dbReference type="GO" id="GO:0004222">
    <property type="term" value="F:metalloendopeptidase activity"/>
    <property type="evidence" value="ECO:0007669"/>
    <property type="project" value="InterPro"/>
</dbReference>
<dbReference type="InterPro" id="IPR018497">
    <property type="entry name" value="Peptidase_M13_C"/>
</dbReference>
<name>A0A9D4PY99_RHISA</name>
<dbReference type="SUPFAM" id="SSF55486">
    <property type="entry name" value="Metalloproteases ('zincins'), catalytic domain"/>
    <property type="match status" value="1"/>
</dbReference>
<organism evidence="2 3">
    <name type="scientific">Rhipicephalus sanguineus</name>
    <name type="common">Brown dog tick</name>
    <name type="synonym">Ixodes sanguineus</name>
    <dbReference type="NCBI Taxonomy" id="34632"/>
    <lineage>
        <taxon>Eukaryota</taxon>
        <taxon>Metazoa</taxon>
        <taxon>Ecdysozoa</taxon>
        <taxon>Arthropoda</taxon>
        <taxon>Chelicerata</taxon>
        <taxon>Arachnida</taxon>
        <taxon>Acari</taxon>
        <taxon>Parasitiformes</taxon>
        <taxon>Ixodida</taxon>
        <taxon>Ixodoidea</taxon>
        <taxon>Ixodidae</taxon>
        <taxon>Rhipicephalinae</taxon>
        <taxon>Rhipicephalus</taxon>
        <taxon>Rhipicephalus</taxon>
    </lineage>
</organism>
<gene>
    <name evidence="2" type="ORF">HPB52_010973</name>
</gene>
<protein>
    <recommendedName>
        <fullName evidence="1">Peptidase M13 C-terminal domain-containing protein</fullName>
    </recommendedName>
</protein>
<dbReference type="InterPro" id="IPR024079">
    <property type="entry name" value="MetalloPept_cat_dom_sf"/>
</dbReference>
<evidence type="ECO:0000313" key="2">
    <source>
        <dbReference type="EMBL" id="KAH7956598.1"/>
    </source>
</evidence>
<dbReference type="PANTHER" id="PTHR11733">
    <property type="entry name" value="ZINC METALLOPROTEASE FAMILY M13 NEPRILYSIN-RELATED"/>
    <property type="match status" value="1"/>
</dbReference>
<dbReference type="PROSITE" id="PS51885">
    <property type="entry name" value="NEPRILYSIN"/>
    <property type="match status" value="1"/>
</dbReference>
<reference evidence="2" key="1">
    <citation type="journal article" date="2020" name="Cell">
        <title>Large-Scale Comparative Analyses of Tick Genomes Elucidate Their Genetic Diversity and Vector Capacities.</title>
        <authorList>
            <consortium name="Tick Genome and Microbiome Consortium (TIGMIC)"/>
            <person name="Jia N."/>
            <person name="Wang J."/>
            <person name="Shi W."/>
            <person name="Du L."/>
            <person name="Sun Y."/>
            <person name="Zhan W."/>
            <person name="Jiang J.F."/>
            <person name="Wang Q."/>
            <person name="Zhang B."/>
            <person name="Ji P."/>
            <person name="Bell-Sakyi L."/>
            <person name="Cui X.M."/>
            <person name="Yuan T.T."/>
            <person name="Jiang B.G."/>
            <person name="Yang W.F."/>
            <person name="Lam T.T."/>
            <person name="Chang Q.C."/>
            <person name="Ding S.J."/>
            <person name="Wang X.J."/>
            <person name="Zhu J.G."/>
            <person name="Ruan X.D."/>
            <person name="Zhao L."/>
            <person name="Wei J.T."/>
            <person name="Ye R.Z."/>
            <person name="Que T.C."/>
            <person name="Du C.H."/>
            <person name="Zhou Y.H."/>
            <person name="Cheng J.X."/>
            <person name="Dai P.F."/>
            <person name="Guo W.B."/>
            <person name="Han X.H."/>
            <person name="Huang E.J."/>
            <person name="Li L.F."/>
            <person name="Wei W."/>
            <person name="Gao Y.C."/>
            <person name="Liu J.Z."/>
            <person name="Shao H.Z."/>
            <person name="Wang X."/>
            <person name="Wang C.C."/>
            <person name="Yang T.C."/>
            <person name="Huo Q.B."/>
            <person name="Li W."/>
            <person name="Chen H.Y."/>
            <person name="Chen S.E."/>
            <person name="Zhou L.G."/>
            <person name="Ni X.B."/>
            <person name="Tian J.H."/>
            <person name="Sheng Y."/>
            <person name="Liu T."/>
            <person name="Pan Y.S."/>
            <person name="Xia L.Y."/>
            <person name="Li J."/>
            <person name="Zhao F."/>
            <person name="Cao W.C."/>
        </authorList>
    </citation>
    <scope>NUCLEOTIDE SEQUENCE</scope>
    <source>
        <strain evidence="2">Rsan-2018</strain>
    </source>
</reference>
<dbReference type="GO" id="GO:0016485">
    <property type="term" value="P:protein processing"/>
    <property type="evidence" value="ECO:0007669"/>
    <property type="project" value="TreeGrafter"/>
</dbReference>
<dbReference type="OMA" id="AGYSKRY"/>
<dbReference type="Gene3D" id="3.40.390.10">
    <property type="entry name" value="Collagenase (Catalytic Domain)"/>
    <property type="match status" value="1"/>
</dbReference>